<evidence type="ECO:0000313" key="2">
    <source>
        <dbReference type="Proteomes" id="UP000667802"/>
    </source>
</evidence>
<dbReference type="EMBL" id="JAALHA020000013">
    <property type="protein sequence ID" value="MDR9897611.1"/>
    <property type="molecule type" value="Genomic_DNA"/>
</dbReference>
<dbReference type="AlphaFoldDB" id="A0AAP5I9X9"/>
<keyword evidence="2" id="KW-1185">Reference proteome</keyword>
<protein>
    <submittedName>
        <fullName evidence="1">Uncharacterized protein</fullName>
    </submittedName>
</protein>
<reference evidence="2" key="1">
    <citation type="journal article" date="2021" name="Science">
        <title>Hunting the eagle killer: A cyanobacterial neurotoxin causes vacuolar myelinopathy.</title>
        <authorList>
            <person name="Breinlinger S."/>
            <person name="Phillips T.J."/>
            <person name="Haram B.N."/>
            <person name="Mares J."/>
            <person name="Martinez Yerena J.A."/>
            <person name="Hrouzek P."/>
            <person name="Sobotka R."/>
            <person name="Henderson W.M."/>
            <person name="Schmieder P."/>
            <person name="Williams S.M."/>
            <person name="Lauderdale J.D."/>
            <person name="Wilde H.D."/>
            <person name="Gerrin W."/>
            <person name="Kust A."/>
            <person name="Washington J.W."/>
            <person name="Wagner C."/>
            <person name="Geier B."/>
            <person name="Liebeke M."/>
            <person name="Enke H."/>
            <person name="Niedermeyer T.H.J."/>
            <person name="Wilde S.B."/>
        </authorList>
    </citation>
    <scope>NUCLEOTIDE SEQUENCE [LARGE SCALE GENOMIC DNA]</scope>
    <source>
        <strain evidence="2">Thurmond2011</strain>
    </source>
</reference>
<dbReference type="Proteomes" id="UP000667802">
    <property type="component" value="Unassembled WGS sequence"/>
</dbReference>
<gene>
    <name evidence="1" type="ORF">G7B40_024025</name>
</gene>
<accession>A0AAP5I9X9</accession>
<name>A0AAP5I9X9_9CYAN</name>
<sequence length="122" mass="14044">MAACRSFEVAYEEFSGDHGVLTKALLQCLNPEQHPDGWVSNYNLSDFIKQQLKSSSQHPTFHNSGSDIILTGKRDESQASENWEDYLQIACNRLRYHPILKNPETEEAKQACVICQHYVWKE</sequence>
<proteinExistence type="predicted"/>
<organism evidence="1 2">
    <name type="scientific">Aetokthonos hydrillicola Thurmond2011</name>
    <dbReference type="NCBI Taxonomy" id="2712845"/>
    <lineage>
        <taxon>Bacteria</taxon>
        <taxon>Bacillati</taxon>
        <taxon>Cyanobacteriota</taxon>
        <taxon>Cyanophyceae</taxon>
        <taxon>Nostocales</taxon>
        <taxon>Hapalosiphonaceae</taxon>
        <taxon>Aetokthonos</taxon>
    </lineage>
</organism>
<dbReference type="Gene3D" id="3.40.50.1460">
    <property type="match status" value="1"/>
</dbReference>
<comment type="caution">
    <text evidence="1">The sequence shown here is derived from an EMBL/GenBank/DDBJ whole genome shotgun (WGS) entry which is preliminary data.</text>
</comment>
<dbReference type="RefSeq" id="WP_208338371.1">
    <property type="nucleotide sequence ID" value="NZ_CAWQFN010000089.1"/>
</dbReference>
<evidence type="ECO:0000313" key="1">
    <source>
        <dbReference type="EMBL" id="MDR9897611.1"/>
    </source>
</evidence>